<evidence type="ECO:0000313" key="4">
    <source>
        <dbReference type="Proteomes" id="UP000533017"/>
    </source>
</evidence>
<dbReference type="AlphaFoldDB" id="A0A1I2NEZ8"/>
<dbReference type="EMBL" id="JACBZA010000001">
    <property type="protein sequence ID" value="NYH85561.1"/>
    <property type="molecule type" value="Genomic_DNA"/>
</dbReference>
<dbReference type="OrthoDB" id="3239593at2"/>
<proteinExistence type="predicted"/>
<keyword evidence="4" id="KW-1185">Reference proteome</keyword>
<evidence type="ECO:0000313" key="3">
    <source>
        <dbReference type="Proteomes" id="UP000199052"/>
    </source>
</evidence>
<dbReference type="Gene3D" id="2.60.120.10">
    <property type="entry name" value="Jelly Rolls"/>
    <property type="match status" value="1"/>
</dbReference>
<sequence>MTAQRLSPECNLDTVRDGRGGIFTYYPERPIVEWNLLFTRTGNARGFHYHKEFDEYILVTSGHGTYVELCDDGTEIVHKVALRRGSGDRPAQVGRPGRPR</sequence>
<dbReference type="RefSeq" id="WP_092882314.1">
    <property type="nucleotide sequence ID" value="NZ_FOOI01000003.1"/>
</dbReference>
<dbReference type="SUPFAM" id="SSF51182">
    <property type="entry name" value="RmlC-like cupins"/>
    <property type="match status" value="1"/>
</dbReference>
<evidence type="ECO:0008006" key="5">
    <source>
        <dbReference type="Google" id="ProtNLM"/>
    </source>
</evidence>
<dbReference type="EMBL" id="FOOI01000003">
    <property type="protein sequence ID" value="SFG02153.1"/>
    <property type="molecule type" value="Genomic_DNA"/>
</dbReference>
<evidence type="ECO:0000313" key="2">
    <source>
        <dbReference type="EMBL" id="SFG02153.1"/>
    </source>
</evidence>
<dbReference type="Proteomes" id="UP000533017">
    <property type="component" value="Unassembled WGS sequence"/>
</dbReference>
<reference evidence="2 3" key="1">
    <citation type="submission" date="2016-10" db="EMBL/GenBank/DDBJ databases">
        <authorList>
            <person name="de Groot N.N."/>
        </authorList>
    </citation>
    <scope>NUCLEOTIDE SEQUENCE [LARGE SCALE GENOMIC DNA]</scope>
    <source>
        <strain evidence="2 3">CPCC 202808</strain>
    </source>
</reference>
<reference evidence="1 4" key="2">
    <citation type="submission" date="2020-07" db="EMBL/GenBank/DDBJ databases">
        <title>Sequencing the genomes of 1000 actinobacteria strains.</title>
        <authorList>
            <person name="Klenk H.-P."/>
        </authorList>
    </citation>
    <scope>NUCLEOTIDE SEQUENCE [LARGE SCALE GENOMIC DNA]</scope>
    <source>
        <strain evidence="1 4">DSM 45117</strain>
    </source>
</reference>
<dbReference type="Proteomes" id="UP000199052">
    <property type="component" value="Unassembled WGS sequence"/>
</dbReference>
<dbReference type="InterPro" id="IPR014710">
    <property type="entry name" value="RmlC-like_jellyroll"/>
</dbReference>
<protein>
    <recommendedName>
        <fullName evidence="5">Cupin domain-containing protein</fullName>
    </recommendedName>
</protein>
<evidence type="ECO:0000313" key="1">
    <source>
        <dbReference type="EMBL" id="NYH85561.1"/>
    </source>
</evidence>
<organism evidence="2 3">
    <name type="scientific">Actinopolymorpha cephalotaxi</name>
    <dbReference type="NCBI Taxonomy" id="504797"/>
    <lineage>
        <taxon>Bacteria</taxon>
        <taxon>Bacillati</taxon>
        <taxon>Actinomycetota</taxon>
        <taxon>Actinomycetes</taxon>
        <taxon>Propionibacteriales</taxon>
        <taxon>Actinopolymorphaceae</taxon>
        <taxon>Actinopolymorpha</taxon>
    </lineage>
</organism>
<dbReference type="InterPro" id="IPR011051">
    <property type="entry name" value="RmlC_Cupin_sf"/>
</dbReference>
<name>A0A1I2NEZ8_9ACTN</name>
<accession>A0A1I2NEZ8</accession>
<gene>
    <name evidence="1" type="ORF">FHR37_004412</name>
    <name evidence="2" type="ORF">SAMN05421678_103331</name>
</gene>
<dbReference type="STRING" id="504797.SAMN05421678_103331"/>